<dbReference type="PANTHER" id="PTHR35201:SF4">
    <property type="entry name" value="BETA-PINACENE SYNTHASE-RELATED"/>
    <property type="match status" value="1"/>
</dbReference>
<dbReference type="AlphaFoldDB" id="D3BJ77"/>
<evidence type="ECO:0008006" key="4">
    <source>
        <dbReference type="Google" id="ProtNLM"/>
    </source>
</evidence>
<dbReference type="Pfam" id="PF19086">
    <property type="entry name" value="Terpene_syn_C_2"/>
    <property type="match status" value="1"/>
</dbReference>
<dbReference type="GO" id="GO:0010333">
    <property type="term" value="F:terpene synthase activity"/>
    <property type="evidence" value="ECO:0007669"/>
    <property type="project" value="InterPro"/>
</dbReference>
<dbReference type="SUPFAM" id="SSF48576">
    <property type="entry name" value="Terpenoid synthases"/>
    <property type="match status" value="1"/>
</dbReference>
<organism evidence="2 3">
    <name type="scientific">Heterostelium pallidum (strain ATCC 26659 / Pp 5 / PN500)</name>
    <name type="common">Cellular slime mold</name>
    <name type="synonym">Polysphondylium pallidum</name>
    <dbReference type="NCBI Taxonomy" id="670386"/>
    <lineage>
        <taxon>Eukaryota</taxon>
        <taxon>Amoebozoa</taxon>
        <taxon>Evosea</taxon>
        <taxon>Eumycetozoa</taxon>
        <taxon>Dictyostelia</taxon>
        <taxon>Acytosteliales</taxon>
        <taxon>Acytosteliaceae</taxon>
        <taxon>Heterostelium</taxon>
    </lineage>
</organism>
<reference evidence="2 3" key="1">
    <citation type="journal article" date="2011" name="Genome Res.">
        <title>Phylogeny-wide analysis of social amoeba genomes highlights ancient origins for complex intercellular communication.</title>
        <authorList>
            <person name="Heidel A.J."/>
            <person name="Lawal H.M."/>
            <person name="Felder M."/>
            <person name="Schilde C."/>
            <person name="Helps N.R."/>
            <person name="Tunggal B."/>
            <person name="Rivero F."/>
            <person name="John U."/>
            <person name="Schleicher M."/>
            <person name="Eichinger L."/>
            <person name="Platzer M."/>
            <person name="Noegel A.A."/>
            <person name="Schaap P."/>
            <person name="Gloeckner G."/>
        </authorList>
    </citation>
    <scope>NUCLEOTIDE SEQUENCE [LARGE SCALE GENOMIC DNA]</scope>
    <source>
        <strain evidence="3">ATCC 26659 / Pp 5 / PN500</strain>
    </source>
</reference>
<dbReference type="InParanoid" id="D3BJ77"/>
<dbReference type="InterPro" id="IPR008949">
    <property type="entry name" value="Isoprenoid_synthase_dom_sf"/>
</dbReference>
<name>D3BJ77_HETP5</name>
<dbReference type="PANTHER" id="PTHR35201">
    <property type="entry name" value="TERPENE SYNTHASE"/>
    <property type="match status" value="1"/>
</dbReference>
<proteinExistence type="inferred from homology"/>
<keyword evidence="3" id="KW-1185">Reference proteome</keyword>
<dbReference type="RefSeq" id="XP_020430085.1">
    <property type="nucleotide sequence ID" value="XM_020579410.1"/>
</dbReference>
<evidence type="ECO:0000313" key="2">
    <source>
        <dbReference type="EMBL" id="EFA77957.1"/>
    </source>
</evidence>
<sequence>MFSIKKIIDKIPKQWSLTLNPNDPWEELNQKMEESGLIDRENPEKYSIMIKSTSLFVRNIWSTADQEEIILATQFILVSSIFDDLIDSHDEIFGIKYINRFINIFKLDKIEKDPTPLERIALNICKNLENRLGNQHPLLNLFKNTVIEYLFSLLPFKNMKKLKGDIDMNLYYMMRRNNIGMRPTFYLSSIFSMKRLNPEIVLDPLWSELIDQTGNIVSLFNDLFSYEKELRANDERMNCFHFIQTQRSWSVEECLEFFEKEIDNCLEKFLIDENLLKQKYYSILKTQEDIDEFNQLVEKFHYMMSAIVTWYSQKSKKYKSENSIFVELRY</sequence>
<evidence type="ECO:0000256" key="1">
    <source>
        <dbReference type="ARBA" id="ARBA00006333"/>
    </source>
</evidence>
<evidence type="ECO:0000313" key="3">
    <source>
        <dbReference type="Proteomes" id="UP000001396"/>
    </source>
</evidence>
<dbReference type="GO" id="GO:0046246">
    <property type="term" value="P:terpene biosynthetic process"/>
    <property type="evidence" value="ECO:0007669"/>
    <property type="project" value="UniProtKB-ARBA"/>
</dbReference>
<gene>
    <name evidence="2" type="ORF">PPL_08602</name>
</gene>
<dbReference type="Proteomes" id="UP000001396">
    <property type="component" value="Unassembled WGS sequence"/>
</dbReference>
<protein>
    <recommendedName>
        <fullName evidence="4">Terpene synthase</fullName>
    </recommendedName>
</protein>
<comment type="similarity">
    <text evidence="1">Belongs to the terpene synthase family.</text>
</comment>
<dbReference type="GeneID" id="31364081"/>
<comment type="caution">
    <text evidence="2">The sequence shown here is derived from an EMBL/GenBank/DDBJ whole genome shotgun (WGS) entry which is preliminary data.</text>
</comment>
<dbReference type="EMBL" id="ADBJ01000038">
    <property type="protein sequence ID" value="EFA77957.1"/>
    <property type="molecule type" value="Genomic_DNA"/>
</dbReference>
<accession>D3BJ77</accession>
<dbReference type="InterPro" id="IPR034686">
    <property type="entry name" value="Terpene_cyclase-like_2"/>
</dbReference>
<dbReference type="Gene3D" id="1.10.600.10">
    <property type="entry name" value="Farnesyl Diphosphate Synthase"/>
    <property type="match status" value="1"/>
</dbReference>